<dbReference type="CDD" id="cd00956">
    <property type="entry name" value="Transaldolase_FSA"/>
    <property type="match status" value="1"/>
</dbReference>
<dbReference type="GO" id="GO:0005737">
    <property type="term" value="C:cytoplasm"/>
    <property type="evidence" value="ECO:0007669"/>
    <property type="project" value="UniProtKB-SubCell"/>
</dbReference>
<dbReference type="GO" id="GO:0005975">
    <property type="term" value="P:carbohydrate metabolic process"/>
    <property type="evidence" value="ECO:0007669"/>
    <property type="project" value="InterPro"/>
</dbReference>
<evidence type="ECO:0000256" key="2">
    <source>
        <dbReference type="ARBA" id="ARBA00022490"/>
    </source>
</evidence>
<sequence length="214" mass="23292">MFFIDSANLDEIRSAVDLGLVSGVTTNPTLISRSGRKHDDVIREICSIVHGPVSAEVVSLTSSEMVDEGLRLSSIAKNVVVKLPCTQDGIKAASKLKAHGCMVNITLCFSAAQAVLAASVGADFVSPFIGRLDDIGHQGVLLIDEIAQLYENRYETKILSASIRSVEHVLTSLKLGAHVVTVPIKILKQMFEHPLTDKGLEIFMRDYKEARYGR</sequence>
<dbReference type="PANTHER" id="PTHR10683">
    <property type="entry name" value="TRANSALDOLASE"/>
    <property type="match status" value="1"/>
</dbReference>
<dbReference type="FunFam" id="3.20.20.70:FF:000018">
    <property type="entry name" value="Probable transaldolase"/>
    <property type="match status" value="1"/>
</dbReference>
<dbReference type="InterPro" id="IPR018225">
    <property type="entry name" value="Transaldolase_AS"/>
</dbReference>
<dbReference type="Proteomes" id="UP000464912">
    <property type="component" value="Chromosome"/>
</dbReference>
<dbReference type="Gene3D" id="3.20.20.70">
    <property type="entry name" value="Aldolase class I"/>
    <property type="match status" value="1"/>
</dbReference>
<dbReference type="GO" id="GO:0006098">
    <property type="term" value="P:pentose-phosphate shunt"/>
    <property type="evidence" value="ECO:0007669"/>
    <property type="project" value="UniProtKB-KW"/>
</dbReference>
<dbReference type="InterPro" id="IPR004731">
    <property type="entry name" value="Transaldolase_3B/F6P_aldolase"/>
</dbReference>
<accession>A0A6P1GAR1</accession>
<dbReference type="PROSITE" id="PS01054">
    <property type="entry name" value="TRANSALDOLASE_1"/>
    <property type="match status" value="1"/>
</dbReference>
<keyword evidence="3" id="KW-0570">Pentose shunt</keyword>
<protein>
    <submittedName>
        <fullName evidence="5">Fructose-6-phosphate aldolase</fullName>
    </submittedName>
</protein>
<dbReference type="NCBIfam" id="TIGR00875">
    <property type="entry name" value="fsa_talC_mipB"/>
    <property type="match status" value="1"/>
</dbReference>
<evidence type="ECO:0000256" key="1">
    <source>
        <dbReference type="ARBA" id="ARBA00004496"/>
    </source>
</evidence>
<reference evidence="5 6" key="2">
    <citation type="journal article" date="2020" name="MBio">
        <title>Isolation and Molecular Analysis of a Novel Neorickettsia Species That Causes Potomac Horse Fever.</title>
        <authorList>
            <person name="Teymournejad O."/>
            <person name="Lin M."/>
            <person name="Bekebrede H."/>
            <person name="Kamr A."/>
            <person name="Toribio R.E."/>
            <person name="Arroyo L.G."/>
            <person name="Baird J.D."/>
            <person name="Rikihisa Y."/>
        </authorList>
    </citation>
    <scope>NUCLEOTIDE SEQUENCE [LARGE SCALE GENOMIC DNA]</scope>
    <source>
        <strain evidence="5 6">Fin17</strain>
    </source>
</reference>
<evidence type="ECO:0000256" key="3">
    <source>
        <dbReference type="ARBA" id="ARBA00023126"/>
    </source>
</evidence>
<gene>
    <name evidence="5" type="primary">fsa</name>
    <name evidence="5" type="ORF">GP480_03100</name>
</gene>
<organism evidence="5 6">
    <name type="scientific">Neorickettsia findlayensis</name>
    <dbReference type="NCBI Taxonomy" id="2686014"/>
    <lineage>
        <taxon>Bacteria</taxon>
        <taxon>Pseudomonadati</taxon>
        <taxon>Pseudomonadota</taxon>
        <taxon>Alphaproteobacteria</taxon>
        <taxon>Rickettsiales</taxon>
        <taxon>Anaplasmataceae</taxon>
        <taxon>Neorickettsia</taxon>
    </lineage>
</organism>
<dbReference type="EMBL" id="CP047224">
    <property type="protein sequence ID" value="QHD65408.1"/>
    <property type="molecule type" value="Genomic_DNA"/>
</dbReference>
<dbReference type="RefSeq" id="WP_160095775.1">
    <property type="nucleotide sequence ID" value="NZ_CP047224.1"/>
</dbReference>
<dbReference type="KEGG" id="nef:GP480_03100"/>
<evidence type="ECO:0000313" key="5">
    <source>
        <dbReference type="EMBL" id="QHD65408.1"/>
    </source>
</evidence>
<dbReference type="GO" id="GO:0042182">
    <property type="term" value="P:ketone catabolic process"/>
    <property type="evidence" value="ECO:0007669"/>
    <property type="project" value="UniProtKB-ARBA"/>
</dbReference>
<name>A0A6P1GAR1_9RICK</name>
<dbReference type="Pfam" id="PF00923">
    <property type="entry name" value="TAL_FSA"/>
    <property type="match status" value="1"/>
</dbReference>
<dbReference type="PROSITE" id="PS00958">
    <property type="entry name" value="TRANSALDOLASE_2"/>
    <property type="match status" value="1"/>
</dbReference>
<evidence type="ECO:0000313" key="6">
    <source>
        <dbReference type="Proteomes" id="UP000464912"/>
    </source>
</evidence>
<reference evidence="5 6" key="1">
    <citation type="journal article" date="2020" name="MBio">
        <title>Erratum for Teymournejad et al., 'Isolation and Molecular Analysis of a Novel Neorickettsia Species That Causes Potomac Horse Fever'.</title>
        <authorList>
            <person name="Teymournejad O."/>
            <person name="Lin M."/>
            <person name="Bekebrede H."/>
            <person name="Kamr A."/>
            <person name="Toribio R.E."/>
            <person name="Arroyo L.G."/>
            <person name="Baird J.D."/>
            <person name="Rikihisa Y."/>
        </authorList>
    </citation>
    <scope>NUCLEOTIDE SEQUENCE [LARGE SCALE GENOMIC DNA]</scope>
    <source>
        <strain evidence="5 6">Fin17</strain>
    </source>
</reference>
<dbReference type="PANTHER" id="PTHR10683:SF36">
    <property type="entry name" value="TRANSALDOLASE"/>
    <property type="match status" value="1"/>
</dbReference>
<dbReference type="InterPro" id="IPR033919">
    <property type="entry name" value="TSA/FSA_arc/bac"/>
</dbReference>
<keyword evidence="4" id="KW-0704">Schiff base</keyword>
<proteinExistence type="predicted"/>
<keyword evidence="6" id="KW-1185">Reference proteome</keyword>
<dbReference type="InterPro" id="IPR001585">
    <property type="entry name" value="TAL/FSA"/>
</dbReference>
<comment type="subcellular location">
    <subcellularLocation>
        <location evidence="1">Cytoplasm</location>
    </subcellularLocation>
</comment>
<dbReference type="GO" id="GO:0016832">
    <property type="term" value="F:aldehyde-lyase activity"/>
    <property type="evidence" value="ECO:0007669"/>
    <property type="project" value="InterPro"/>
</dbReference>
<dbReference type="AlphaFoldDB" id="A0A6P1GAR1"/>
<dbReference type="InterPro" id="IPR013785">
    <property type="entry name" value="Aldolase_TIM"/>
</dbReference>
<dbReference type="SUPFAM" id="SSF51569">
    <property type="entry name" value="Aldolase"/>
    <property type="match status" value="1"/>
</dbReference>
<keyword evidence="2" id="KW-0963">Cytoplasm</keyword>
<evidence type="ECO:0000256" key="4">
    <source>
        <dbReference type="ARBA" id="ARBA00023270"/>
    </source>
</evidence>